<dbReference type="RefSeq" id="WP_116682052.1">
    <property type="nucleotide sequence ID" value="NZ_QURL01000002.1"/>
</dbReference>
<sequence length="148" mass="17417">MAYMGTKKTVYYTDVSTSTHRTQHGARQSERCMQSLDTIAEIGDLIDDLTRRLYEKSREFDHLLAVSRQREEEVRGRISELETVIKTQDEEYLKLAAVLEAKLIECEELKANFDLKFEEHQWAERHIRAVTQEINDLKSRLRITSVNR</sequence>
<organism evidence="1 2">
    <name type="scientific">Fulvimarina endophytica</name>
    <dbReference type="NCBI Taxonomy" id="2293836"/>
    <lineage>
        <taxon>Bacteria</taxon>
        <taxon>Pseudomonadati</taxon>
        <taxon>Pseudomonadota</taxon>
        <taxon>Alphaproteobacteria</taxon>
        <taxon>Hyphomicrobiales</taxon>
        <taxon>Aurantimonadaceae</taxon>
        <taxon>Fulvimarina</taxon>
    </lineage>
</organism>
<comment type="caution">
    <text evidence="1">The sequence shown here is derived from an EMBL/GenBank/DDBJ whole genome shotgun (WGS) entry which is preliminary data.</text>
</comment>
<reference evidence="1 2" key="1">
    <citation type="submission" date="2018-08" db="EMBL/GenBank/DDBJ databases">
        <title>Fulvimarina sp. 85, whole genome shotgun sequence.</title>
        <authorList>
            <person name="Tuo L."/>
        </authorList>
    </citation>
    <scope>NUCLEOTIDE SEQUENCE [LARGE SCALE GENOMIC DNA]</scope>
    <source>
        <strain evidence="1 2">85</strain>
    </source>
</reference>
<dbReference type="EMBL" id="QURL01000002">
    <property type="protein sequence ID" value="RFC65156.1"/>
    <property type="molecule type" value="Genomic_DNA"/>
</dbReference>
<dbReference type="Proteomes" id="UP000264310">
    <property type="component" value="Unassembled WGS sequence"/>
</dbReference>
<proteinExistence type="predicted"/>
<dbReference type="AlphaFoldDB" id="A0A371X7H4"/>
<name>A0A371X7H4_9HYPH</name>
<evidence type="ECO:0000313" key="2">
    <source>
        <dbReference type="Proteomes" id="UP000264310"/>
    </source>
</evidence>
<protein>
    <submittedName>
        <fullName evidence="1">Uncharacterized protein</fullName>
    </submittedName>
</protein>
<gene>
    <name evidence="1" type="ORF">DYI37_04710</name>
</gene>
<accession>A0A371X7H4</accession>
<keyword evidence="2" id="KW-1185">Reference proteome</keyword>
<evidence type="ECO:0000313" key="1">
    <source>
        <dbReference type="EMBL" id="RFC65156.1"/>
    </source>
</evidence>